<reference evidence="1 2" key="1">
    <citation type="submission" date="2023-11" db="EMBL/GenBank/DDBJ databases">
        <authorList>
            <person name="Cook R."/>
            <person name="Crisci M."/>
            <person name="Pye H."/>
            <person name="Adriaenssens E."/>
            <person name="Santini J."/>
        </authorList>
    </citation>
    <scope>NUCLEOTIDE SEQUENCE [LARGE SCALE GENOMIC DNA]</scope>
    <source>
        <strain evidence="1">Lak_Megaphage_Sonny</strain>
    </source>
</reference>
<name>A0ABZ0Z623_9CAUD</name>
<evidence type="ECO:0000313" key="1">
    <source>
        <dbReference type="EMBL" id="WQJ53473.1"/>
    </source>
</evidence>
<protein>
    <submittedName>
        <fullName evidence="1">Uncharacterized protein</fullName>
    </submittedName>
</protein>
<evidence type="ECO:0000313" key="2">
    <source>
        <dbReference type="Proteomes" id="UP001358193"/>
    </source>
</evidence>
<proteinExistence type="predicted"/>
<dbReference type="EMBL" id="OR769223">
    <property type="protein sequence ID" value="WQJ53473.1"/>
    <property type="molecule type" value="Genomic_DNA"/>
</dbReference>
<sequence length="145" mass="17158">MENFYSNIGKNTVDCKIKYYSREKVAGSFITAKKAFVNMLKEQGCNVHKVNGNYINIEKNGVHTIFYFAWHNGNNINYILNKYIKERVDYFAFCTPLMRNVYFISYDKISKYCRNMATSYVFAHNPIEKLLIPDKWVYSHISNKM</sequence>
<keyword evidence="2" id="KW-1185">Reference proteome</keyword>
<dbReference type="Proteomes" id="UP001358193">
    <property type="component" value="Segment"/>
</dbReference>
<organism evidence="1 2">
    <name type="scientific">phage Lak_Megaphage_Sonny</name>
    <dbReference type="NCBI Taxonomy" id="3109229"/>
    <lineage>
        <taxon>Viruses</taxon>
        <taxon>Duplodnaviria</taxon>
        <taxon>Heunggongvirae</taxon>
        <taxon>Uroviricota</taxon>
        <taxon>Caudoviricetes</taxon>
        <taxon>Caudoviricetes code 15 clade</taxon>
    </lineage>
</organism>
<accession>A0ABZ0Z623</accession>